<organism evidence="1 2">
    <name type="scientific">Halovenus carboxidivorans</name>
    <dbReference type="NCBI Taxonomy" id="2692199"/>
    <lineage>
        <taxon>Archaea</taxon>
        <taxon>Methanobacteriati</taxon>
        <taxon>Methanobacteriota</taxon>
        <taxon>Stenosarchaea group</taxon>
        <taxon>Halobacteria</taxon>
        <taxon>Halobacteriales</taxon>
        <taxon>Haloarculaceae</taxon>
        <taxon>Halovenus</taxon>
    </lineage>
</organism>
<dbReference type="InterPro" id="IPR014729">
    <property type="entry name" value="Rossmann-like_a/b/a_fold"/>
</dbReference>
<proteinExistence type="predicted"/>
<sequence>MTQVVVPVRYPLSEHSRETLEEAIRIASEEDASLTILHINLYQSANQVTRSQLKSTVEDEFGTLPNVRYSVRKGLLVEQSILEEVAAEEADIVVIGKKQVSRWREMIRRLTDDPDIESFLRGRVDCRVVTVG</sequence>
<protein>
    <submittedName>
        <fullName evidence="1">Universal stress protein</fullName>
    </submittedName>
</protein>
<dbReference type="EMBL" id="WUUT01000002">
    <property type="protein sequence ID" value="MXR51405.1"/>
    <property type="molecule type" value="Genomic_DNA"/>
</dbReference>
<dbReference type="SUPFAM" id="SSF52402">
    <property type="entry name" value="Adenine nucleotide alpha hydrolases-like"/>
    <property type="match status" value="1"/>
</dbReference>
<gene>
    <name evidence="1" type="ORF">GRX03_07285</name>
</gene>
<comment type="caution">
    <text evidence="1">The sequence shown here is derived from an EMBL/GenBank/DDBJ whole genome shotgun (WGS) entry which is preliminary data.</text>
</comment>
<dbReference type="Gene3D" id="3.40.50.620">
    <property type="entry name" value="HUPs"/>
    <property type="match status" value="1"/>
</dbReference>
<dbReference type="AlphaFoldDB" id="A0A6B0T0M4"/>
<accession>A0A6B0T0M4</accession>
<keyword evidence="2" id="KW-1185">Reference proteome</keyword>
<name>A0A6B0T0M4_9EURY</name>
<dbReference type="OrthoDB" id="260697at2157"/>
<reference evidence="1 2" key="1">
    <citation type="submission" date="2019-12" db="EMBL/GenBank/DDBJ databases">
        <title>Isolation and characterization of three novel carbon monoxide-oxidizing members of Halobacteria from salione crusts and soils.</title>
        <authorList>
            <person name="Myers M.R."/>
            <person name="King G.M."/>
        </authorList>
    </citation>
    <scope>NUCLEOTIDE SEQUENCE [LARGE SCALE GENOMIC DNA]</scope>
    <source>
        <strain evidence="1 2">WSH3</strain>
    </source>
</reference>
<evidence type="ECO:0000313" key="2">
    <source>
        <dbReference type="Proteomes" id="UP000466535"/>
    </source>
</evidence>
<dbReference type="Proteomes" id="UP000466535">
    <property type="component" value="Unassembled WGS sequence"/>
</dbReference>
<dbReference type="RefSeq" id="WP_159763536.1">
    <property type="nucleotide sequence ID" value="NZ_WUUT01000002.1"/>
</dbReference>
<evidence type="ECO:0000313" key="1">
    <source>
        <dbReference type="EMBL" id="MXR51405.1"/>
    </source>
</evidence>